<sequence length="186" mass="21212">MNKQNDKNKKILQVATQLLKSEGDMGLTMRKVATSAGMSLSNVQYYYTNKNVLLQAIADQYFDDCLTQLKHQTPLESFEQLHLLITSQLNYAREVSDMCRIFREYWAISTRNDDINEYLRRYYETVFTVICDVLSPLSSDDCTLKTSAALLVSFVEGYSVTGKFMPVESERIASTLLEAVRGSLTK</sequence>
<dbReference type="InterPro" id="IPR050624">
    <property type="entry name" value="HTH-type_Tx_Regulator"/>
</dbReference>
<dbReference type="Gene3D" id="1.10.357.10">
    <property type="entry name" value="Tetracycline Repressor, domain 2"/>
    <property type="match status" value="1"/>
</dbReference>
<accession>A0ABU8EQT3</accession>
<dbReference type="RefSeq" id="WP_336434917.1">
    <property type="nucleotide sequence ID" value="NZ_JBAWKS010000001.1"/>
</dbReference>
<feature type="domain" description="HTH tetR-type" evidence="3">
    <location>
        <begin position="5"/>
        <end position="65"/>
    </location>
</feature>
<dbReference type="InterPro" id="IPR001647">
    <property type="entry name" value="HTH_TetR"/>
</dbReference>
<dbReference type="PANTHER" id="PTHR43479">
    <property type="entry name" value="ACREF/ENVCD OPERON REPRESSOR-RELATED"/>
    <property type="match status" value="1"/>
</dbReference>
<dbReference type="Proteomes" id="UP001382455">
    <property type="component" value="Unassembled WGS sequence"/>
</dbReference>
<dbReference type="SUPFAM" id="SSF46689">
    <property type="entry name" value="Homeodomain-like"/>
    <property type="match status" value="1"/>
</dbReference>
<feature type="DNA-binding region" description="H-T-H motif" evidence="2">
    <location>
        <begin position="28"/>
        <end position="47"/>
    </location>
</feature>
<dbReference type="Pfam" id="PF00440">
    <property type="entry name" value="TetR_N"/>
    <property type="match status" value="1"/>
</dbReference>
<protein>
    <submittedName>
        <fullName evidence="4">TetR/AcrR family transcriptional regulator</fullName>
    </submittedName>
</protein>
<dbReference type="Gene3D" id="1.10.10.60">
    <property type="entry name" value="Homeodomain-like"/>
    <property type="match status" value="1"/>
</dbReference>
<gene>
    <name evidence="4" type="ORF">WAE96_06405</name>
</gene>
<dbReference type="SUPFAM" id="SSF48498">
    <property type="entry name" value="Tetracyclin repressor-like, C-terminal domain"/>
    <property type="match status" value="1"/>
</dbReference>
<dbReference type="PROSITE" id="PS50977">
    <property type="entry name" value="HTH_TETR_2"/>
    <property type="match status" value="1"/>
</dbReference>
<name>A0ABU8EQT3_9GAMM</name>
<reference evidence="4 5" key="1">
    <citation type="submission" date="2023-12" db="EMBL/GenBank/DDBJ databases">
        <title>Friends and Foes: Symbiotic and Algicidal bacterial influence on Karenia brevis blooms.</title>
        <authorList>
            <person name="Fei C."/>
            <person name="Mohamed A.R."/>
            <person name="Booker A."/>
            <person name="Arshad M."/>
            <person name="Klass S."/>
            <person name="Ahn S."/>
            <person name="Gilbert P.M."/>
            <person name="Heil C.A."/>
            <person name="Martinez J.M."/>
            <person name="Amin S.A."/>
        </authorList>
    </citation>
    <scope>NUCLEOTIDE SEQUENCE [LARGE SCALE GENOMIC DNA]</scope>
    <source>
        <strain evidence="4 5">CE15</strain>
    </source>
</reference>
<evidence type="ECO:0000256" key="1">
    <source>
        <dbReference type="ARBA" id="ARBA00023125"/>
    </source>
</evidence>
<proteinExistence type="predicted"/>
<dbReference type="PANTHER" id="PTHR43479:SF11">
    <property type="entry name" value="ACREF_ENVCD OPERON REPRESSOR-RELATED"/>
    <property type="match status" value="1"/>
</dbReference>
<keyword evidence="5" id="KW-1185">Reference proteome</keyword>
<evidence type="ECO:0000256" key="2">
    <source>
        <dbReference type="PROSITE-ProRule" id="PRU00335"/>
    </source>
</evidence>
<keyword evidence="1 2" id="KW-0238">DNA-binding</keyword>
<organism evidence="4 5">
    <name type="scientific">Pseudoalteromonas spongiae</name>
    <dbReference type="NCBI Taxonomy" id="298657"/>
    <lineage>
        <taxon>Bacteria</taxon>
        <taxon>Pseudomonadati</taxon>
        <taxon>Pseudomonadota</taxon>
        <taxon>Gammaproteobacteria</taxon>
        <taxon>Alteromonadales</taxon>
        <taxon>Pseudoalteromonadaceae</taxon>
        <taxon>Pseudoalteromonas</taxon>
    </lineage>
</organism>
<evidence type="ECO:0000313" key="5">
    <source>
        <dbReference type="Proteomes" id="UP001382455"/>
    </source>
</evidence>
<dbReference type="EMBL" id="JBAWKS010000001">
    <property type="protein sequence ID" value="MEI4549330.1"/>
    <property type="molecule type" value="Genomic_DNA"/>
</dbReference>
<dbReference type="InterPro" id="IPR009057">
    <property type="entry name" value="Homeodomain-like_sf"/>
</dbReference>
<dbReference type="InterPro" id="IPR036271">
    <property type="entry name" value="Tet_transcr_reg_TetR-rel_C_sf"/>
</dbReference>
<evidence type="ECO:0000259" key="3">
    <source>
        <dbReference type="PROSITE" id="PS50977"/>
    </source>
</evidence>
<comment type="caution">
    <text evidence="4">The sequence shown here is derived from an EMBL/GenBank/DDBJ whole genome shotgun (WGS) entry which is preliminary data.</text>
</comment>
<evidence type="ECO:0000313" key="4">
    <source>
        <dbReference type="EMBL" id="MEI4549330.1"/>
    </source>
</evidence>